<keyword evidence="2" id="KW-1185">Reference proteome</keyword>
<evidence type="ECO:0000313" key="1">
    <source>
        <dbReference type="EMBL" id="AGO48374.1"/>
    </source>
</evidence>
<organism evidence="1 2">
    <name type="scientific">Cellulophaga phage phi10:1</name>
    <dbReference type="NCBI Taxonomy" id="1327981"/>
    <lineage>
        <taxon>Viruses</taxon>
        <taxon>Duplodnaviria</taxon>
        <taxon>Heunggongvirae</taxon>
        <taxon>Uroviricota</taxon>
        <taxon>Caudoviricetes</taxon>
        <taxon>Assiduviridae</taxon>
        <taxon>Cebadecemvirus</taxon>
        <taxon>Cebadecemvirus phi10una</taxon>
    </lineage>
</organism>
<dbReference type="KEGG" id="vg:16796967"/>
<dbReference type="RefSeq" id="YP_008241952.1">
    <property type="nucleotide sequence ID" value="NC_021802.1"/>
</dbReference>
<accession>R9ZYG4</accession>
<reference evidence="1 2" key="1">
    <citation type="journal article" date="2013" name="Proc. Natl. Acad. Sci. U.S.A.">
        <title>Twelve previously unknown phage genera are ubiquitous in global oceans.</title>
        <authorList>
            <person name="Holmfeldt K."/>
            <person name="Solonenko N."/>
            <person name="Shah M."/>
            <person name="Corrier K."/>
            <person name="Riemann L."/>
            <person name="Verberkmoes N.C."/>
            <person name="Sullivan M.B."/>
        </authorList>
    </citation>
    <scope>NUCLEOTIDE SEQUENCE [LARGE SCALE GENOMIC DNA]</scope>
    <source>
        <strain evidence="1">Phi10:1</strain>
    </source>
</reference>
<reference evidence="2" key="2">
    <citation type="submission" date="2013-03" db="EMBL/GenBank/DDBJ databases">
        <title>The Cellulophaga phages: a novel, diverse, and globally ubiquitous model system.</title>
        <authorList>
            <person name="Holmfeldt K."/>
            <person name="Solonenko N."/>
            <person name="Shah M."/>
            <person name="Corrier K."/>
            <person name="Riemann L."/>
            <person name="VerBerkmoes N.C."/>
            <person name="Sullivan M.B."/>
        </authorList>
    </citation>
    <scope>NUCLEOTIDE SEQUENCE [LARGE SCALE GENOMIC DNA]</scope>
</reference>
<dbReference type="GeneID" id="16796967"/>
<proteinExistence type="predicted"/>
<dbReference type="EMBL" id="KC821618">
    <property type="protein sequence ID" value="AGO48374.1"/>
    <property type="molecule type" value="Genomic_DNA"/>
</dbReference>
<sequence>MIMCIVCSETEYGVYLVLPMVRFINTLNQIKKQMLVDLTPIKEEQERRRDIAKEHNFEYLPQDDKSLKQETGIYQCSFAFNFSEDEFAELQKLSWDDRYKIFPNFEKQTCGVADNIEQIKEYYKEEVSDKTKKYAICVTPVWQDEQSEKGGWRWHKWGEYIGKLNPKCEYLYDEDFGEDFEYVLTFTLYAIK</sequence>
<evidence type="ECO:0000313" key="2">
    <source>
        <dbReference type="Proteomes" id="UP000014711"/>
    </source>
</evidence>
<dbReference type="OrthoDB" id="28449at10239"/>
<gene>
    <name evidence="1" type="ORF">Phi10:1_gp033</name>
</gene>
<dbReference type="Proteomes" id="UP000014711">
    <property type="component" value="Segment"/>
</dbReference>
<protein>
    <submittedName>
        <fullName evidence="1">Uncharacterized protein</fullName>
    </submittedName>
</protein>
<name>R9ZYG4_9CAUD</name>